<accession>A0A830C7P6</accession>
<proteinExistence type="inferred from homology"/>
<dbReference type="GO" id="GO:0042393">
    <property type="term" value="F:histone binding"/>
    <property type="evidence" value="ECO:0007669"/>
    <property type="project" value="TreeGrafter"/>
</dbReference>
<evidence type="ECO:0000256" key="3">
    <source>
        <dbReference type="ARBA" id="ARBA00006461"/>
    </source>
</evidence>
<dbReference type="Proteomes" id="UP000653305">
    <property type="component" value="Unassembled WGS sequence"/>
</dbReference>
<evidence type="ECO:0000256" key="5">
    <source>
        <dbReference type="ARBA" id="ARBA00022490"/>
    </source>
</evidence>
<evidence type="ECO:0000256" key="4">
    <source>
        <dbReference type="ARBA" id="ARBA00008430"/>
    </source>
</evidence>
<dbReference type="EMBL" id="BMAC01000299">
    <property type="protein sequence ID" value="GFP93048.1"/>
    <property type="molecule type" value="Genomic_DNA"/>
</dbReference>
<keyword evidence="6" id="KW-1017">Isopeptide bond</keyword>
<name>A0A830C7P6_9LAMI</name>
<organism evidence="11 12">
    <name type="scientific">Phtheirospermum japonicum</name>
    <dbReference type="NCBI Taxonomy" id="374723"/>
    <lineage>
        <taxon>Eukaryota</taxon>
        <taxon>Viridiplantae</taxon>
        <taxon>Streptophyta</taxon>
        <taxon>Embryophyta</taxon>
        <taxon>Tracheophyta</taxon>
        <taxon>Spermatophyta</taxon>
        <taxon>Magnoliopsida</taxon>
        <taxon>eudicotyledons</taxon>
        <taxon>Gunneridae</taxon>
        <taxon>Pentapetalae</taxon>
        <taxon>asterids</taxon>
        <taxon>lamiids</taxon>
        <taxon>Lamiales</taxon>
        <taxon>Orobanchaceae</taxon>
        <taxon>Orobanchaceae incertae sedis</taxon>
        <taxon>Phtheirospermum</taxon>
    </lineage>
</organism>
<dbReference type="GO" id="GO:0005730">
    <property type="term" value="C:nucleolus"/>
    <property type="evidence" value="ECO:0007669"/>
    <property type="project" value="TreeGrafter"/>
</dbReference>
<reference evidence="11" key="1">
    <citation type="submission" date="2020-07" db="EMBL/GenBank/DDBJ databases">
        <title>Ethylene signaling mediates host invasion by parasitic plants.</title>
        <authorList>
            <person name="Yoshida S."/>
        </authorList>
    </citation>
    <scope>NUCLEOTIDE SEQUENCE</scope>
    <source>
        <strain evidence="11">Okayama</strain>
    </source>
</reference>
<evidence type="ECO:0000313" key="11">
    <source>
        <dbReference type="EMBL" id="GFP93048.1"/>
    </source>
</evidence>
<comment type="caution">
    <text evidence="11">The sequence shown here is derived from an EMBL/GenBank/DDBJ whole genome shotgun (WGS) entry which is preliminary data.</text>
</comment>
<protein>
    <submittedName>
        <fullName evidence="11">Ubiquitin</fullName>
    </submittedName>
</protein>
<sequence length="88" mass="10388">MKTLTGKTITLEAESSDTIDNIEAKIRGRSMFNKLRGSDIEIDFDDIMREVKCSAKTARQEDEEQLRLIEEEERREQMRMAKKRKLDH</sequence>
<evidence type="ECO:0000256" key="2">
    <source>
        <dbReference type="ARBA" id="ARBA00004496"/>
    </source>
</evidence>
<evidence type="ECO:0000256" key="1">
    <source>
        <dbReference type="ARBA" id="ARBA00004123"/>
    </source>
</evidence>
<evidence type="ECO:0000256" key="7">
    <source>
        <dbReference type="ARBA" id="ARBA00022737"/>
    </source>
</evidence>
<dbReference type="GO" id="GO:0003677">
    <property type="term" value="F:DNA binding"/>
    <property type="evidence" value="ECO:0007669"/>
    <property type="project" value="TreeGrafter"/>
</dbReference>
<keyword evidence="12" id="KW-1185">Reference proteome</keyword>
<keyword evidence="5" id="KW-0963">Cytoplasm</keyword>
<dbReference type="PANTHER" id="PTHR22691:SF8">
    <property type="entry name" value="PROTEIN SPT2 HOMOLOG"/>
    <property type="match status" value="1"/>
</dbReference>
<dbReference type="InterPro" id="IPR013256">
    <property type="entry name" value="Chromatin_SPT2"/>
</dbReference>
<keyword evidence="10" id="KW-0539">Nucleus</keyword>
<dbReference type="GO" id="GO:0005737">
    <property type="term" value="C:cytoplasm"/>
    <property type="evidence" value="ECO:0007669"/>
    <property type="project" value="UniProtKB-SubCell"/>
</dbReference>
<dbReference type="SMART" id="SM00784">
    <property type="entry name" value="SPT2"/>
    <property type="match status" value="1"/>
</dbReference>
<dbReference type="Gene3D" id="3.10.20.90">
    <property type="entry name" value="Phosphatidylinositol 3-kinase Catalytic Subunit, Chain A, domain 1"/>
    <property type="match status" value="1"/>
</dbReference>
<gene>
    <name evidence="11" type="ORF">PHJA_001449100</name>
</gene>
<dbReference type="GO" id="GO:0006360">
    <property type="term" value="P:transcription by RNA polymerase I"/>
    <property type="evidence" value="ECO:0007669"/>
    <property type="project" value="TreeGrafter"/>
</dbReference>
<keyword evidence="7" id="KW-0677">Repeat</keyword>
<keyword evidence="8" id="KW-0832">Ubl conjugation</keyword>
<comment type="similarity">
    <text evidence="4">Belongs to the ubiquitin family.</text>
</comment>
<dbReference type="FunFam" id="3.10.20.90:FF:000469">
    <property type="entry name" value="Polyubiquitin-C"/>
    <property type="match status" value="1"/>
</dbReference>
<dbReference type="OrthoDB" id="428577at2759"/>
<comment type="similarity">
    <text evidence="3">Belongs to the SPT2 family.</text>
</comment>
<dbReference type="AlphaFoldDB" id="A0A830C7P6"/>
<evidence type="ECO:0000256" key="9">
    <source>
        <dbReference type="ARBA" id="ARBA00023054"/>
    </source>
</evidence>
<evidence type="ECO:0000256" key="8">
    <source>
        <dbReference type="ARBA" id="ARBA00022843"/>
    </source>
</evidence>
<evidence type="ECO:0000256" key="6">
    <source>
        <dbReference type="ARBA" id="ARBA00022499"/>
    </source>
</evidence>
<dbReference type="GO" id="GO:0006334">
    <property type="term" value="P:nucleosome assembly"/>
    <property type="evidence" value="ECO:0007669"/>
    <property type="project" value="TreeGrafter"/>
</dbReference>
<keyword evidence="9" id="KW-0175">Coiled coil</keyword>
<dbReference type="PANTHER" id="PTHR22691">
    <property type="entry name" value="YEAST SPT2-RELATED"/>
    <property type="match status" value="1"/>
</dbReference>
<comment type="subcellular location">
    <subcellularLocation>
        <location evidence="2">Cytoplasm</location>
    </subcellularLocation>
    <subcellularLocation>
        <location evidence="1">Nucleus</location>
    </subcellularLocation>
</comment>
<evidence type="ECO:0000256" key="10">
    <source>
        <dbReference type="ARBA" id="ARBA00023242"/>
    </source>
</evidence>
<evidence type="ECO:0000313" key="12">
    <source>
        <dbReference type="Proteomes" id="UP000653305"/>
    </source>
</evidence>